<dbReference type="AlphaFoldDB" id="A0A5B0KNB6"/>
<organism evidence="1 2">
    <name type="scientific">Azospirillum argentinense</name>
    <dbReference type="NCBI Taxonomy" id="2970906"/>
    <lineage>
        <taxon>Bacteria</taxon>
        <taxon>Pseudomonadati</taxon>
        <taxon>Pseudomonadota</taxon>
        <taxon>Alphaproteobacteria</taxon>
        <taxon>Rhodospirillales</taxon>
        <taxon>Azospirillaceae</taxon>
        <taxon>Azospirillum</taxon>
    </lineage>
</organism>
<accession>A0A5B0KNB6</accession>
<protein>
    <submittedName>
        <fullName evidence="1">Uncharacterized protein</fullName>
    </submittedName>
</protein>
<dbReference type="Proteomes" id="UP000325333">
    <property type="component" value="Unassembled WGS sequence"/>
</dbReference>
<dbReference type="EMBL" id="VEWN01000013">
    <property type="protein sequence ID" value="KAA1053759.1"/>
    <property type="molecule type" value="Genomic_DNA"/>
</dbReference>
<evidence type="ECO:0000313" key="1">
    <source>
        <dbReference type="EMBL" id="KAA1053759.1"/>
    </source>
</evidence>
<gene>
    <name evidence="1" type="ORF">FH063_002341</name>
</gene>
<reference evidence="1 2" key="1">
    <citation type="submission" date="2019-07" db="EMBL/GenBank/DDBJ databases">
        <title>Genome sequencing of the stress-tolerant strain Azospirillum brasilense Az19.</title>
        <authorList>
            <person name="Maroniche G.A."/>
            <person name="Garcia J.E."/>
            <person name="Pagnussat L."/>
            <person name="Amenta M."/>
            <person name="Creus C.M."/>
        </authorList>
    </citation>
    <scope>NUCLEOTIDE SEQUENCE [LARGE SCALE GENOMIC DNA]</scope>
    <source>
        <strain evidence="1 2">Az19</strain>
    </source>
</reference>
<sequence>MNRSSRPEVRNPILALPATARLLDLPPEVRLILAQVLRDLYQDAKVRADKSWASKKGPLAVYWKAVAVYALHISRAVRPTRAELRSRVVDLKVAA</sequence>
<evidence type="ECO:0000313" key="2">
    <source>
        <dbReference type="Proteomes" id="UP000325333"/>
    </source>
</evidence>
<proteinExistence type="predicted"/>
<name>A0A5B0KNB6_9PROT</name>
<comment type="caution">
    <text evidence="1">The sequence shown here is derived from an EMBL/GenBank/DDBJ whole genome shotgun (WGS) entry which is preliminary data.</text>
</comment>